<feature type="region of interest" description="Disordered" evidence="1">
    <location>
        <begin position="1"/>
        <end position="53"/>
    </location>
</feature>
<dbReference type="OrthoDB" id="3633766at2759"/>
<feature type="region of interest" description="Disordered" evidence="1">
    <location>
        <begin position="69"/>
        <end position="94"/>
    </location>
</feature>
<dbReference type="RefSeq" id="XP_007926465.1">
    <property type="nucleotide sequence ID" value="XM_007928274.1"/>
</dbReference>
<dbReference type="GeneID" id="19333222"/>
<dbReference type="VEuPathDB" id="FungiDB:MYCFIDRAFT_174630"/>
<dbReference type="EMBL" id="KB446558">
    <property type="protein sequence ID" value="EME83158.1"/>
    <property type="molecule type" value="Genomic_DNA"/>
</dbReference>
<name>M3B1A7_PSEFD</name>
<gene>
    <name evidence="2" type="ORF">MYCFIDRAFT_174630</name>
</gene>
<dbReference type="AlphaFoldDB" id="M3B1A7"/>
<keyword evidence="3" id="KW-1185">Reference proteome</keyword>
<evidence type="ECO:0000313" key="3">
    <source>
        <dbReference type="Proteomes" id="UP000016932"/>
    </source>
</evidence>
<accession>M3B1A7</accession>
<dbReference type="Proteomes" id="UP000016932">
    <property type="component" value="Unassembled WGS sequence"/>
</dbReference>
<dbReference type="KEGG" id="pfj:MYCFIDRAFT_174630"/>
<sequence length="187" mass="20229">MYRAASPPILSADSQGPADGHEDLDVASWGEGFGPGSPCGEEGSRYTGMLYESSRDGPEVLNSIIKNQNPIQASSHIPPPRRNPHPRNRSLPNPVCHYANGNTALESNARQPVHSDIHLPHPLYPFAYAVNVPLGEMSGENGSTTSIQALRARDRPAGFVSEAPEDKPAGRTLHLRERNHTAILVVF</sequence>
<dbReference type="HOGENOM" id="CLU_1448320_0_0_1"/>
<protein>
    <submittedName>
        <fullName evidence="2">Uncharacterized protein</fullName>
    </submittedName>
</protein>
<evidence type="ECO:0000313" key="2">
    <source>
        <dbReference type="EMBL" id="EME83158.1"/>
    </source>
</evidence>
<evidence type="ECO:0000256" key="1">
    <source>
        <dbReference type="SAM" id="MobiDB-lite"/>
    </source>
</evidence>
<proteinExistence type="predicted"/>
<organism evidence="2 3">
    <name type="scientific">Pseudocercospora fijiensis (strain CIRAD86)</name>
    <name type="common">Black leaf streak disease fungus</name>
    <name type="synonym">Mycosphaerella fijiensis</name>
    <dbReference type="NCBI Taxonomy" id="383855"/>
    <lineage>
        <taxon>Eukaryota</taxon>
        <taxon>Fungi</taxon>
        <taxon>Dikarya</taxon>
        <taxon>Ascomycota</taxon>
        <taxon>Pezizomycotina</taxon>
        <taxon>Dothideomycetes</taxon>
        <taxon>Dothideomycetidae</taxon>
        <taxon>Mycosphaerellales</taxon>
        <taxon>Mycosphaerellaceae</taxon>
        <taxon>Pseudocercospora</taxon>
    </lineage>
</organism>
<reference evidence="2 3" key="1">
    <citation type="journal article" date="2012" name="PLoS Pathog.">
        <title>Diverse lifestyles and strategies of plant pathogenesis encoded in the genomes of eighteen Dothideomycetes fungi.</title>
        <authorList>
            <person name="Ohm R.A."/>
            <person name="Feau N."/>
            <person name="Henrissat B."/>
            <person name="Schoch C.L."/>
            <person name="Horwitz B.A."/>
            <person name="Barry K.W."/>
            <person name="Condon B.J."/>
            <person name="Copeland A.C."/>
            <person name="Dhillon B."/>
            <person name="Glaser F."/>
            <person name="Hesse C.N."/>
            <person name="Kosti I."/>
            <person name="LaButti K."/>
            <person name="Lindquist E.A."/>
            <person name="Lucas S."/>
            <person name="Salamov A.A."/>
            <person name="Bradshaw R.E."/>
            <person name="Ciuffetti L."/>
            <person name="Hamelin R.C."/>
            <person name="Kema G.H.J."/>
            <person name="Lawrence C."/>
            <person name="Scott J.A."/>
            <person name="Spatafora J.W."/>
            <person name="Turgeon B.G."/>
            <person name="de Wit P.J.G.M."/>
            <person name="Zhong S."/>
            <person name="Goodwin S.B."/>
            <person name="Grigoriev I.V."/>
        </authorList>
    </citation>
    <scope>NUCLEOTIDE SEQUENCE [LARGE SCALE GENOMIC DNA]</scope>
    <source>
        <strain evidence="2 3">CIRAD86</strain>
    </source>
</reference>